<evidence type="ECO:0000256" key="2">
    <source>
        <dbReference type="SAM" id="Phobius"/>
    </source>
</evidence>
<protein>
    <submittedName>
        <fullName evidence="3">Uncharacterized protein</fullName>
    </submittedName>
</protein>
<sequence>MSNPYESPQSTMESAGPPVRKKGNRLRRLLKHAAFYSLFLVLFNLKRFLAPPEVLENARQSSFLSSAAALLFFYLMAWMFYSGTRRRR</sequence>
<accession>A0ABP9V1E2</accession>
<gene>
    <name evidence="3" type="ORF">Rhal01_02516</name>
</gene>
<dbReference type="EMBL" id="BAABRL010000008">
    <property type="protein sequence ID" value="GAA5496333.1"/>
    <property type="molecule type" value="Genomic_DNA"/>
</dbReference>
<evidence type="ECO:0000313" key="4">
    <source>
        <dbReference type="Proteomes" id="UP001424741"/>
    </source>
</evidence>
<keyword evidence="2" id="KW-0812">Transmembrane</keyword>
<organism evidence="3 4">
    <name type="scientific">Rubritalea halochordaticola</name>
    <dbReference type="NCBI Taxonomy" id="714537"/>
    <lineage>
        <taxon>Bacteria</taxon>
        <taxon>Pseudomonadati</taxon>
        <taxon>Verrucomicrobiota</taxon>
        <taxon>Verrucomicrobiia</taxon>
        <taxon>Verrucomicrobiales</taxon>
        <taxon>Rubritaleaceae</taxon>
        <taxon>Rubritalea</taxon>
    </lineage>
</organism>
<keyword evidence="2" id="KW-0472">Membrane</keyword>
<feature type="region of interest" description="Disordered" evidence="1">
    <location>
        <begin position="1"/>
        <end position="20"/>
    </location>
</feature>
<keyword evidence="4" id="KW-1185">Reference proteome</keyword>
<feature type="transmembrane region" description="Helical" evidence="2">
    <location>
        <begin position="29"/>
        <end position="49"/>
    </location>
</feature>
<reference evidence="3 4" key="1">
    <citation type="submission" date="2024-02" db="EMBL/GenBank/DDBJ databases">
        <title>Rubritalea halochordaticola NBRC 107102.</title>
        <authorList>
            <person name="Ichikawa N."/>
            <person name="Katano-Makiyama Y."/>
            <person name="Hidaka K."/>
        </authorList>
    </citation>
    <scope>NUCLEOTIDE SEQUENCE [LARGE SCALE GENOMIC DNA]</scope>
    <source>
        <strain evidence="3 4">NBRC 107102</strain>
    </source>
</reference>
<feature type="compositionally biased region" description="Polar residues" evidence="1">
    <location>
        <begin position="1"/>
        <end position="13"/>
    </location>
</feature>
<proteinExistence type="predicted"/>
<feature type="transmembrane region" description="Helical" evidence="2">
    <location>
        <begin position="61"/>
        <end position="81"/>
    </location>
</feature>
<name>A0ABP9V1E2_9BACT</name>
<evidence type="ECO:0000256" key="1">
    <source>
        <dbReference type="SAM" id="MobiDB-lite"/>
    </source>
</evidence>
<keyword evidence="2" id="KW-1133">Transmembrane helix</keyword>
<evidence type="ECO:0000313" key="3">
    <source>
        <dbReference type="EMBL" id="GAA5496333.1"/>
    </source>
</evidence>
<dbReference type="RefSeq" id="WP_346189018.1">
    <property type="nucleotide sequence ID" value="NZ_BAABRL010000008.1"/>
</dbReference>
<dbReference type="Proteomes" id="UP001424741">
    <property type="component" value="Unassembled WGS sequence"/>
</dbReference>
<comment type="caution">
    <text evidence="3">The sequence shown here is derived from an EMBL/GenBank/DDBJ whole genome shotgun (WGS) entry which is preliminary data.</text>
</comment>